<dbReference type="Pfam" id="PF00557">
    <property type="entry name" value="Peptidase_M24"/>
    <property type="match status" value="1"/>
</dbReference>
<keyword evidence="8" id="KW-0031">Aminopeptidase</keyword>
<dbReference type="InterPro" id="IPR033740">
    <property type="entry name" value="Pept_M24B"/>
</dbReference>
<feature type="domain" description="Peptidase M24 C-terminal" evidence="7">
    <location>
        <begin position="532"/>
        <end position="592"/>
    </location>
</feature>
<dbReference type="Pfam" id="PF16189">
    <property type="entry name" value="Creatinase_N_2"/>
    <property type="match status" value="1"/>
</dbReference>
<dbReference type="OrthoDB" id="9806388at2"/>
<evidence type="ECO:0000256" key="3">
    <source>
        <dbReference type="ARBA" id="ARBA00022801"/>
    </source>
</evidence>
<dbReference type="GO" id="GO:0070006">
    <property type="term" value="F:metalloaminopeptidase activity"/>
    <property type="evidence" value="ECO:0007669"/>
    <property type="project" value="InterPro"/>
</dbReference>
<dbReference type="InterPro" id="IPR000587">
    <property type="entry name" value="Creatinase_N"/>
</dbReference>
<dbReference type="AlphaFoldDB" id="A0A845R235"/>
<evidence type="ECO:0000313" key="9">
    <source>
        <dbReference type="Proteomes" id="UP000467132"/>
    </source>
</evidence>
<dbReference type="SUPFAM" id="SSF53092">
    <property type="entry name" value="Creatinase/prolidase N-terminal domain"/>
    <property type="match status" value="1"/>
</dbReference>
<dbReference type="GO" id="GO:0046872">
    <property type="term" value="F:metal ion binding"/>
    <property type="evidence" value="ECO:0007669"/>
    <property type="project" value="UniProtKB-KW"/>
</dbReference>
<dbReference type="InterPro" id="IPR032416">
    <property type="entry name" value="Peptidase_M24_C"/>
</dbReference>
<feature type="domain" description="Creatinase N-terminal" evidence="6">
    <location>
        <begin position="7"/>
        <end position="132"/>
    </location>
</feature>
<comment type="similarity">
    <text evidence="1">Belongs to the peptidase M24B family.</text>
</comment>
<feature type="coiled-coil region" evidence="4">
    <location>
        <begin position="235"/>
        <end position="262"/>
    </location>
</feature>
<evidence type="ECO:0000259" key="6">
    <source>
        <dbReference type="Pfam" id="PF01321"/>
    </source>
</evidence>
<dbReference type="Gene3D" id="3.40.350.10">
    <property type="entry name" value="Creatinase/prolidase N-terminal domain"/>
    <property type="match status" value="2"/>
</dbReference>
<dbReference type="SUPFAM" id="SSF55920">
    <property type="entry name" value="Creatinase/aminopeptidase"/>
    <property type="match status" value="1"/>
</dbReference>
<evidence type="ECO:0000259" key="5">
    <source>
        <dbReference type="Pfam" id="PF00557"/>
    </source>
</evidence>
<evidence type="ECO:0000256" key="4">
    <source>
        <dbReference type="SAM" id="Coils"/>
    </source>
</evidence>
<dbReference type="Proteomes" id="UP000467132">
    <property type="component" value="Unassembled WGS sequence"/>
</dbReference>
<keyword evidence="9" id="KW-1185">Reference proteome</keyword>
<dbReference type="RefSeq" id="WP_160198246.1">
    <property type="nucleotide sequence ID" value="NZ_QXXA01000015.1"/>
</dbReference>
<sequence length="592" mass="67942">MNIKSNIERLRKLMKQNGIDAYIISDVDPHQSEYVAEYFKMRSFISGFTGSAGTVVITMDKNGLWADGRYHIQAEEQLKGSGIDLFKQGLEGVPTYTEWLKEVLDKGSNVGFDGKVISQAIAKDIIEKFKNTGINVNHEYDFIKEIWNDRGKQNFNEIYNHDIKYAGKSTKEKLQSVREKMKENNADYYILGSLDNIAWLFNIRGTDVPNNPVVYSYALVSHNKATIYLNKDKLNGKAKNTLEENKVEIKEYEKIAEDLNNIAENANVFLDESKINRYLYKSLPKNTNKIKGTSIATSLKSIKNDIEIKNLKGCQIRDGVAMVRFIHWLKENVAKEKITEIDAIEKLENFRRMNDKFKGISFDTIAGYKDHAAMMHYKANKDSQYTLEDKSLFLIDSGGQYLDGTTDITRTIALGDVTEKEKSDFTLVLKSHIALDKLVFLYGTTGSNIDIIARKPMWENGLDYKCGTGHGVGFFLNVHEGPQSISRQPNKIKLEENMILTNEPGIYRNGEHGIRIENTIVVKEKFENEFGKFMDFETISYCPIDLDAIEPSLLDNEEKKWLNDYHKEVYSKLSPYLEEDLQKWLENQTREI</sequence>
<comment type="caution">
    <text evidence="8">The sequence shown here is derived from an EMBL/GenBank/DDBJ whole genome shotgun (WGS) entry which is preliminary data.</text>
</comment>
<keyword evidence="8" id="KW-0645">Protease</keyword>
<dbReference type="PANTHER" id="PTHR43763:SF6">
    <property type="entry name" value="XAA-PRO AMINOPEPTIDASE 1"/>
    <property type="match status" value="1"/>
</dbReference>
<dbReference type="InterPro" id="IPR036005">
    <property type="entry name" value="Creatinase/aminopeptidase-like"/>
</dbReference>
<name>A0A845R235_9CLOT</name>
<dbReference type="GO" id="GO:0005737">
    <property type="term" value="C:cytoplasm"/>
    <property type="evidence" value="ECO:0007669"/>
    <property type="project" value="UniProtKB-ARBA"/>
</dbReference>
<gene>
    <name evidence="8" type="ORF">D3Z33_13020</name>
</gene>
<dbReference type="EMBL" id="QXXA01000015">
    <property type="protein sequence ID" value="NBI07776.1"/>
    <property type="molecule type" value="Genomic_DNA"/>
</dbReference>
<dbReference type="FunFam" id="3.90.230.10:FF:000009">
    <property type="entry name" value="xaa-Pro aminopeptidase 2"/>
    <property type="match status" value="1"/>
</dbReference>
<feature type="domain" description="Peptidase M24" evidence="5">
    <location>
        <begin position="311"/>
        <end position="524"/>
    </location>
</feature>
<keyword evidence="3" id="KW-0378">Hydrolase</keyword>
<evidence type="ECO:0000259" key="7">
    <source>
        <dbReference type="Pfam" id="PF16188"/>
    </source>
</evidence>
<protein>
    <submittedName>
        <fullName evidence="8">Aminopeptidase P family protein</fullName>
    </submittedName>
</protein>
<keyword evidence="4" id="KW-0175">Coiled coil</keyword>
<dbReference type="Pfam" id="PF16188">
    <property type="entry name" value="Peptidase_M24_C"/>
    <property type="match status" value="1"/>
</dbReference>
<accession>A0A845R235</accession>
<dbReference type="InterPro" id="IPR050422">
    <property type="entry name" value="X-Pro_aminopeptidase_P"/>
</dbReference>
<dbReference type="CDD" id="cd01085">
    <property type="entry name" value="APP"/>
    <property type="match status" value="1"/>
</dbReference>
<evidence type="ECO:0000256" key="2">
    <source>
        <dbReference type="ARBA" id="ARBA00022723"/>
    </source>
</evidence>
<dbReference type="Gene3D" id="3.90.230.10">
    <property type="entry name" value="Creatinase/methionine aminopeptidase superfamily"/>
    <property type="match status" value="1"/>
</dbReference>
<evidence type="ECO:0000256" key="1">
    <source>
        <dbReference type="ARBA" id="ARBA00008766"/>
    </source>
</evidence>
<dbReference type="PANTHER" id="PTHR43763">
    <property type="entry name" value="XAA-PRO AMINOPEPTIDASE 1"/>
    <property type="match status" value="1"/>
</dbReference>
<evidence type="ECO:0000313" key="8">
    <source>
        <dbReference type="EMBL" id="NBI07776.1"/>
    </source>
</evidence>
<organism evidence="8 9">
    <name type="scientific">Senegalia massiliensis</name>
    <dbReference type="NCBI Taxonomy" id="1720316"/>
    <lineage>
        <taxon>Bacteria</taxon>
        <taxon>Bacillati</taxon>
        <taxon>Bacillota</taxon>
        <taxon>Clostridia</taxon>
        <taxon>Eubacteriales</taxon>
        <taxon>Clostridiaceae</taxon>
        <taxon>Senegalia</taxon>
    </lineage>
</organism>
<reference evidence="8 9" key="1">
    <citation type="submission" date="2018-08" db="EMBL/GenBank/DDBJ databases">
        <title>Murine metabolic-syndrome-specific gut microbial biobank.</title>
        <authorList>
            <person name="Liu C."/>
        </authorList>
    </citation>
    <scope>NUCLEOTIDE SEQUENCE [LARGE SCALE GENOMIC DNA]</scope>
    <source>
        <strain evidence="8 9">583</strain>
    </source>
</reference>
<dbReference type="InterPro" id="IPR000994">
    <property type="entry name" value="Pept_M24"/>
</dbReference>
<dbReference type="InterPro" id="IPR029149">
    <property type="entry name" value="Creatin/AminoP/Spt16_N"/>
</dbReference>
<dbReference type="Pfam" id="PF01321">
    <property type="entry name" value="Creatinase_N"/>
    <property type="match status" value="1"/>
</dbReference>
<dbReference type="FunFam" id="3.40.350.10:FF:000003">
    <property type="entry name" value="Xaa-pro aminopeptidase P"/>
    <property type="match status" value="1"/>
</dbReference>
<keyword evidence="2" id="KW-0479">Metal-binding</keyword>
<proteinExistence type="inferred from homology"/>